<evidence type="ECO:0000313" key="1">
    <source>
        <dbReference type="EMBL" id="SKC02554.1"/>
    </source>
</evidence>
<organism evidence="1 2">
    <name type="scientific">Sphingopyxis flava</name>
    <dbReference type="NCBI Taxonomy" id="1507287"/>
    <lineage>
        <taxon>Bacteria</taxon>
        <taxon>Pseudomonadati</taxon>
        <taxon>Pseudomonadota</taxon>
        <taxon>Alphaproteobacteria</taxon>
        <taxon>Sphingomonadales</taxon>
        <taxon>Sphingomonadaceae</taxon>
        <taxon>Sphingopyxis</taxon>
    </lineage>
</organism>
<accession>A0A1T5G2Q2</accession>
<protein>
    <recommendedName>
        <fullName evidence="3">Apea-like HEPN domain-containing protein</fullName>
    </recommendedName>
</protein>
<dbReference type="AlphaFoldDB" id="A0A1T5G2Q2"/>
<reference evidence="2" key="1">
    <citation type="submission" date="2017-02" db="EMBL/GenBank/DDBJ databases">
        <authorList>
            <person name="Varghese N."/>
            <person name="Submissions S."/>
        </authorList>
    </citation>
    <scope>NUCLEOTIDE SEQUENCE [LARGE SCALE GENOMIC DNA]</scope>
    <source>
        <strain evidence="2">R11H</strain>
    </source>
</reference>
<dbReference type="Proteomes" id="UP000190044">
    <property type="component" value="Unassembled WGS sequence"/>
</dbReference>
<proteinExistence type="predicted"/>
<dbReference type="RefSeq" id="WP_079640199.1">
    <property type="nucleotide sequence ID" value="NZ_FUYP01000053.1"/>
</dbReference>
<sequence length="201" mass="22413">MTGDRWFQTDESDDVAGSLRHALRCLPLIDKDPQVWKWFALALHSTLQGACVCHLVSTATPIGAVYPENAAKFISFFEESRANPDAKPPEARLMALPGLLKAARKPHSAGDRSNDQGIAISDAELEWLNRFHASVRNQFTHFEPMGWSLEVSGFPEIAMLVARIVSEIADTGWAFRHKDREWISELKANLGRLEAMATNTN</sequence>
<evidence type="ECO:0000313" key="2">
    <source>
        <dbReference type="Proteomes" id="UP000190044"/>
    </source>
</evidence>
<evidence type="ECO:0008006" key="3">
    <source>
        <dbReference type="Google" id="ProtNLM"/>
    </source>
</evidence>
<dbReference type="EMBL" id="FUYP01000053">
    <property type="protein sequence ID" value="SKC02554.1"/>
    <property type="molecule type" value="Genomic_DNA"/>
</dbReference>
<keyword evidence="2" id="KW-1185">Reference proteome</keyword>
<gene>
    <name evidence="1" type="ORF">SAMN06295937_10538</name>
</gene>
<name>A0A1T5G2Q2_9SPHN</name>
<dbReference type="OrthoDB" id="9799097at2"/>